<feature type="non-terminal residue" evidence="2">
    <location>
        <position position="221"/>
    </location>
</feature>
<feature type="region of interest" description="Disordered" evidence="1">
    <location>
        <begin position="73"/>
        <end position="105"/>
    </location>
</feature>
<evidence type="ECO:0000256" key="1">
    <source>
        <dbReference type="SAM" id="MobiDB-lite"/>
    </source>
</evidence>
<reference evidence="2 3" key="1">
    <citation type="submission" date="2018-11" db="EMBL/GenBank/DDBJ databases">
        <authorList>
            <consortium name="Pathogen Informatics"/>
        </authorList>
    </citation>
    <scope>NUCLEOTIDE SEQUENCE [LARGE SCALE GENOMIC DNA]</scope>
</reference>
<dbReference type="Proteomes" id="UP000281553">
    <property type="component" value="Unassembled WGS sequence"/>
</dbReference>
<name>A0A3P7NUQ1_DIBLA</name>
<dbReference type="EMBL" id="UYRU01046661">
    <property type="protein sequence ID" value="VDN09236.1"/>
    <property type="molecule type" value="Genomic_DNA"/>
</dbReference>
<gene>
    <name evidence="2" type="ORF">DILT_LOCUS5067</name>
</gene>
<protein>
    <submittedName>
        <fullName evidence="2">Uncharacterized protein</fullName>
    </submittedName>
</protein>
<accession>A0A3P7NUQ1</accession>
<dbReference type="OrthoDB" id="6273744at2759"/>
<keyword evidence="3" id="KW-1185">Reference proteome</keyword>
<dbReference type="AlphaFoldDB" id="A0A3P7NUQ1"/>
<sequence>MNTLTETATGSLQPFVETDFSATGLMPGCGNMNYVTDGSCTGGPMRLCFDPSLDGRRSMMACEQFGLPTEMEYGLADGGRGSDAGNREDDDLEASKQPSKETKKVAGRMASEVTLALYFCSNGEHIVEPPQLLCKGNYHYTHKQFSVTVVKLQGCEGDFRQLGHYDGVTTSGYEAWPFLFLNLSPSTADVRMLLYLGTPSAPRPVPQAFCTPRAHQRQWLQ</sequence>
<evidence type="ECO:0000313" key="3">
    <source>
        <dbReference type="Proteomes" id="UP000281553"/>
    </source>
</evidence>
<proteinExistence type="predicted"/>
<evidence type="ECO:0000313" key="2">
    <source>
        <dbReference type="EMBL" id="VDN09236.1"/>
    </source>
</evidence>
<organism evidence="2 3">
    <name type="scientific">Dibothriocephalus latus</name>
    <name type="common">Fish tapeworm</name>
    <name type="synonym">Diphyllobothrium latum</name>
    <dbReference type="NCBI Taxonomy" id="60516"/>
    <lineage>
        <taxon>Eukaryota</taxon>
        <taxon>Metazoa</taxon>
        <taxon>Spiralia</taxon>
        <taxon>Lophotrochozoa</taxon>
        <taxon>Platyhelminthes</taxon>
        <taxon>Cestoda</taxon>
        <taxon>Eucestoda</taxon>
        <taxon>Diphyllobothriidea</taxon>
        <taxon>Diphyllobothriidae</taxon>
        <taxon>Dibothriocephalus</taxon>
    </lineage>
</organism>